<proteinExistence type="inferred from homology"/>
<dbReference type="Pfam" id="PF13185">
    <property type="entry name" value="GAF_2"/>
    <property type="match status" value="1"/>
</dbReference>
<dbReference type="GO" id="GO:0005829">
    <property type="term" value="C:cytosol"/>
    <property type="evidence" value="ECO:0007669"/>
    <property type="project" value="TreeGrafter"/>
</dbReference>
<dbReference type="PROSITE" id="PS01320">
    <property type="entry name" value="UPF0067"/>
    <property type="match status" value="1"/>
</dbReference>
<comment type="caution">
    <text evidence="3">The sequence shown here is derived from an EMBL/GenBank/DDBJ whole genome shotgun (WGS) entry which is preliminary data.</text>
</comment>
<dbReference type="GO" id="GO:0033745">
    <property type="term" value="F:L-methionine-(R)-S-oxide reductase activity"/>
    <property type="evidence" value="ECO:0007669"/>
    <property type="project" value="TreeGrafter"/>
</dbReference>
<dbReference type="InterPro" id="IPR029016">
    <property type="entry name" value="GAF-like_dom_sf"/>
</dbReference>
<dbReference type="PANTHER" id="PTHR21021:SF15">
    <property type="entry name" value="FREE METHIONINE-R-SULFOXIDE REDUCTASE"/>
    <property type="match status" value="1"/>
</dbReference>
<accession>A0A1Y2HN01</accession>
<gene>
    <name evidence="3" type="ORF">BCR44DRAFT_116558</name>
</gene>
<dbReference type="AlphaFoldDB" id="A0A1Y2HN01"/>
<name>A0A1Y2HN01_9FUNG</name>
<comment type="similarity">
    <text evidence="1">Belongs to the free Met sulfoxide reductase family.</text>
</comment>
<dbReference type="EMBL" id="MCFL01000023">
    <property type="protein sequence ID" value="ORZ35181.1"/>
    <property type="molecule type" value="Genomic_DNA"/>
</dbReference>
<dbReference type="PANTHER" id="PTHR21021">
    <property type="entry name" value="GAF/PUTATIVE CYTOSKELETAL PROTEIN"/>
    <property type="match status" value="1"/>
</dbReference>
<dbReference type="STRING" id="765915.A0A1Y2HN01"/>
<dbReference type="InterPro" id="IPR000614">
    <property type="entry name" value="FRMsr_CS"/>
</dbReference>
<dbReference type="InterPro" id="IPR003018">
    <property type="entry name" value="GAF"/>
</dbReference>
<sequence>MKTLPPSTTDDLSKAALYATLIDQTAALIEDQRNWITNTANVSALIYHALRDRQVALGQRASVNWVGVYVRDHAHRGAVPKLILGPFQGKIACTEIPFTKGVCGKAARDAQTQLVADVHAFPGHIACDSLTNSEVVVPIVLDNGYVIGVLDLDCEVENGFDEDDVRGLEAIVKLLVAGCDWPLPQTLPAPAPSSGKSGIEIASIAAPVRV</sequence>
<dbReference type="Proteomes" id="UP000193411">
    <property type="component" value="Unassembled WGS sequence"/>
</dbReference>
<protein>
    <submittedName>
        <fullName evidence="3">GAF domain-like protein</fullName>
    </submittedName>
</protein>
<dbReference type="Gene3D" id="3.30.450.40">
    <property type="match status" value="1"/>
</dbReference>
<dbReference type="SMART" id="SM00065">
    <property type="entry name" value="GAF"/>
    <property type="match status" value="1"/>
</dbReference>
<keyword evidence="4" id="KW-1185">Reference proteome</keyword>
<evidence type="ECO:0000259" key="2">
    <source>
        <dbReference type="SMART" id="SM00065"/>
    </source>
</evidence>
<organism evidence="3 4">
    <name type="scientific">Catenaria anguillulae PL171</name>
    <dbReference type="NCBI Taxonomy" id="765915"/>
    <lineage>
        <taxon>Eukaryota</taxon>
        <taxon>Fungi</taxon>
        <taxon>Fungi incertae sedis</taxon>
        <taxon>Blastocladiomycota</taxon>
        <taxon>Blastocladiomycetes</taxon>
        <taxon>Blastocladiales</taxon>
        <taxon>Catenariaceae</taxon>
        <taxon>Catenaria</taxon>
    </lineage>
</organism>
<dbReference type="InterPro" id="IPR051330">
    <property type="entry name" value="Phosphatase_reg/MetRdx"/>
</dbReference>
<dbReference type="SUPFAM" id="SSF55781">
    <property type="entry name" value="GAF domain-like"/>
    <property type="match status" value="1"/>
</dbReference>
<reference evidence="3 4" key="1">
    <citation type="submission" date="2016-07" db="EMBL/GenBank/DDBJ databases">
        <title>Pervasive Adenine N6-methylation of Active Genes in Fungi.</title>
        <authorList>
            <consortium name="DOE Joint Genome Institute"/>
            <person name="Mondo S.J."/>
            <person name="Dannebaum R.O."/>
            <person name="Kuo R.C."/>
            <person name="Labutti K."/>
            <person name="Haridas S."/>
            <person name="Kuo A."/>
            <person name="Salamov A."/>
            <person name="Ahrendt S.R."/>
            <person name="Lipzen A."/>
            <person name="Sullivan W."/>
            <person name="Andreopoulos W.B."/>
            <person name="Clum A."/>
            <person name="Lindquist E."/>
            <person name="Daum C."/>
            <person name="Ramamoorthy G.K."/>
            <person name="Gryganskyi A."/>
            <person name="Culley D."/>
            <person name="Magnuson J.K."/>
            <person name="James T.Y."/>
            <person name="O'Malley M.A."/>
            <person name="Stajich J.E."/>
            <person name="Spatafora J.W."/>
            <person name="Visel A."/>
            <person name="Grigoriev I.V."/>
        </authorList>
    </citation>
    <scope>NUCLEOTIDE SEQUENCE [LARGE SCALE GENOMIC DNA]</scope>
    <source>
        <strain evidence="3 4">PL171</strain>
    </source>
</reference>
<evidence type="ECO:0000313" key="3">
    <source>
        <dbReference type="EMBL" id="ORZ35181.1"/>
    </source>
</evidence>
<dbReference type="FunFam" id="3.30.450.40:FF:000008">
    <property type="entry name" value="GAF domain-containing proteins"/>
    <property type="match status" value="1"/>
</dbReference>
<evidence type="ECO:0000256" key="1">
    <source>
        <dbReference type="ARBA" id="ARBA00038454"/>
    </source>
</evidence>
<feature type="domain" description="GAF" evidence="2">
    <location>
        <begin position="45"/>
        <end position="188"/>
    </location>
</feature>
<dbReference type="OrthoDB" id="15735at2759"/>
<evidence type="ECO:0000313" key="4">
    <source>
        <dbReference type="Proteomes" id="UP000193411"/>
    </source>
</evidence>